<evidence type="ECO:0000256" key="1">
    <source>
        <dbReference type="SAM" id="MobiDB-lite"/>
    </source>
</evidence>
<organism evidence="2 3">
    <name type="scientific">Rhizobium lusitanum</name>
    <dbReference type="NCBI Taxonomy" id="293958"/>
    <lineage>
        <taxon>Bacteria</taxon>
        <taxon>Pseudomonadati</taxon>
        <taxon>Pseudomonadota</taxon>
        <taxon>Alphaproteobacteria</taxon>
        <taxon>Hyphomicrobiales</taxon>
        <taxon>Rhizobiaceae</taxon>
        <taxon>Rhizobium/Agrobacterium group</taxon>
        <taxon>Rhizobium</taxon>
    </lineage>
</organism>
<reference evidence="2 3" key="1">
    <citation type="submission" date="2019-12" db="EMBL/GenBank/DDBJ databases">
        <title>Rhizobium genotypes associated with high levels of biological nitrogen fixation by grain legumes in a temperate-maritime cropping system.</title>
        <authorList>
            <person name="Maluk M."/>
            <person name="Francesc Ferrando Molina F."/>
            <person name="Lopez Del Egido L."/>
            <person name="Lafos M."/>
            <person name="Langarica-Fuentes A."/>
            <person name="Gebre Yohannes G."/>
            <person name="Young M.W."/>
            <person name="Martin P."/>
            <person name="Gantlett R."/>
            <person name="Kenicer G."/>
            <person name="Hawes C."/>
            <person name="Begg G.S."/>
            <person name="Quilliam R.S."/>
            <person name="Squire G.R."/>
            <person name="Poole P.S."/>
            <person name="Young P.W."/>
            <person name="Iannetta P.M."/>
            <person name="James E.K."/>
        </authorList>
    </citation>
    <scope>NUCLEOTIDE SEQUENCE [LARGE SCALE GENOMIC DNA]</scope>
    <source>
        <strain evidence="2 3">JHI1118</strain>
    </source>
</reference>
<comment type="caution">
    <text evidence="2">The sequence shown here is derived from an EMBL/GenBank/DDBJ whole genome shotgun (WGS) entry which is preliminary data.</text>
</comment>
<dbReference type="RefSeq" id="WP_163993379.1">
    <property type="nucleotide sequence ID" value="NZ_WUEY01000028.1"/>
</dbReference>
<dbReference type="AlphaFoldDB" id="A0A6L9UKA9"/>
<accession>A0A6L9UKA9</accession>
<feature type="region of interest" description="Disordered" evidence="1">
    <location>
        <begin position="56"/>
        <end position="94"/>
    </location>
</feature>
<dbReference type="Proteomes" id="UP000483035">
    <property type="component" value="Unassembled WGS sequence"/>
</dbReference>
<proteinExistence type="predicted"/>
<protein>
    <submittedName>
        <fullName evidence="2">Uncharacterized protein</fullName>
    </submittedName>
</protein>
<evidence type="ECO:0000313" key="3">
    <source>
        <dbReference type="Proteomes" id="UP000483035"/>
    </source>
</evidence>
<dbReference type="EMBL" id="WUEY01000028">
    <property type="protein sequence ID" value="NEI74280.1"/>
    <property type="molecule type" value="Genomic_DNA"/>
</dbReference>
<feature type="compositionally biased region" description="Basic and acidic residues" evidence="1">
    <location>
        <begin position="71"/>
        <end position="80"/>
    </location>
</feature>
<sequence>MVEKIAATSPTSSSSATQINHSMSIASEPDRAWVAERQAQITADLEMMNEERAVLRDEDHNDASVDEDEQASERHLDHHPGQAYHPEGIAEDERLSGESVRIGTGNLEEEVPFGEHVGFV</sequence>
<evidence type="ECO:0000313" key="2">
    <source>
        <dbReference type="EMBL" id="NEI74280.1"/>
    </source>
</evidence>
<name>A0A6L9UKA9_9HYPH</name>
<gene>
    <name evidence="2" type="ORF">GR212_32485</name>
</gene>